<proteinExistence type="predicted"/>
<feature type="region of interest" description="Disordered" evidence="3">
    <location>
        <begin position="1"/>
        <end position="23"/>
    </location>
</feature>
<dbReference type="PANTHER" id="PTHR11176:SF57">
    <property type="entry name" value="PROTEIN BOULE"/>
    <property type="match status" value="1"/>
</dbReference>
<evidence type="ECO:0000256" key="2">
    <source>
        <dbReference type="PROSITE-ProRule" id="PRU00176"/>
    </source>
</evidence>
<dbReference type="Pfam" id="PF00076">
    <property type="entry name" value="RRM_1"/>
    <property type="match status" value="1"/>
</dbReference>
<dbReference type="EMBL" id="CAWYQH010000002">
    <property type="protein sequence ID" value="CAK8673967.1"/>
    <property type="molecule type" value="Genomic_DNA"/>
</dbReference>
<accession>A0ABP0F6Q4</accession>
<reference evidence="5 6" key="1">
    <citation type="submission" date="2024-02" db="EMBL/GenBank/DDBJ databases">
        <authorList>
            <person name="Daric V."/>
            <person name="Darras S."/>
        </authorList>
    </citation>
    <scope>NUCLEOTIDE SEQUENCE [LARGE SCALE GENOMIC DNA]</scope>
</reference>
<dbReference type="SMART" id="SM00360">
    <property type="entry name" value="RRM"/>
    <property type="match status" value="1"/>
</dbReference>
<comment type="caution">
    <text evidence="5">The sequence shown here is derived from an EMBL/GenBank/DDBJ whole genome shotgun (WGS) entry which is preliminary data.</text>
</comment>
<organism evidence="5 6">
    <name type="scientific">Clavelina lepadiformis</name>
    <name type="common">Light-bulb sea squirt</name>
    <name type="synonym">Ascidia lepadiformis</name>
    <dbReference type="NCBI Taxonomy" id="159417"/>
    <lineage>
        <taxon>Eukaryota</taxon>
        <taxon>Metazoa</taxon>
        <taxon>Chordata</taxon>
        <taxon>Tunicata</taxon>
        <taxon>Ascidiacea</taxon>
        <taxon>Aplousobranchia</taxon>
        <taxon>Clavelinidae</taxon>
        <taxon>Clavelina</taxon>
    </lineage>
</organism>
<evidence type="ECO:0000256" key="3">
    <source>
        <dbReference type="SAM" id="MobiDB-lite"/>
    </source>
</evidence>
<dbReference type="InterPro" id="IPR035979">
    <property type="entry name" value="RBD_domain_sf"/>
</dbReference>
<evidence type="ECO:0000259" key="4">
    <source>
        <dbReference type="PROSITE" id="PS50102"/>
    </source>
</evidence>
<feature type="domain" description="RRM" evidence="4">
    <location>
        <begin position="68"/>
        <end position="129"/>
    </location>
</feature>
<name>A0ABP0F6Q4_CLALP</name>
<dbReference type="InterPro" id="IPR012677">
    <property type="entry name" value="Nucleotide-bd_a/b_plait_sf"/>
</dbReference>
<evidence type="ECO:0000256" key="1">
    <source>
        <dbReference type="ARBA" id="ARBA00022884"/>
    </source>
</evidence>
<evidence type="ECO:0000313" key="5">
    <source>
        <dbReference type="EMBL" id="CAK8673967.1"/>
    </source>
</evidence>
<feature type="compositionally biased region" description="Polar residues" evidence="3">
    <location>
        <begin position="9"/>
        <end position="19"/>
    </location>
</feature>
<dbReference type="Proteomes" id="UP001642483">
    <property type="component" value="Unassembled WGS sequence"/>
</dbReference>
<dbReference type="PROSITE" id="PS50102">
    <property type="entry name" value="RRM"/>
    <property type="match status" value="1"/>
</dbReference>
<sequence>MTGVAPTNAFPTPKSQTCVPGSEQIDKDRQQTYLKPMQQPVEPFPVNFASIPSLTNPSVPRYGTFIPNRIFVGGIDFKTKEEDLQKFFSAFGRVKHTNIKRDRAEISKGFGFVTFESAEEANKVREQVSMYLPPEDIHIPGPPGSWVIHPAGYASFTNPSNGITYFLDYSPPMMTSVQQPQNFPHSHGHGHVMTYGAETYPAPLPTHYTSYTYPATYSGPTYNTLHLPYAPIGGACGQLIAPAPSHSTGVEPVNVLPMTSAIPAPSYIVPRTVAANAQSLPVVSSRHSEAVSAAQEKAAFLPPTESVRMLVPTSGAYVHPSAVPPPFIHSPPTALYAQPVPLKCAHTQFVAALPENSTSVASHCDVVMPDIDAHSIGQAMENLKIENEIMPPHQLQNGQQ</sequence>
<dbReference type="SUPFAM" id="SSF54928">
    <property type="entry name" value="RNA-binding domain, RBD"/>
    <property type="match status" value="1"/>
</dbReference>
<keyword evidence="6" id="KW-1185">Reference proteome</keyword>
<evidence type="ECO:0000313" key="6">
    <source>
        <dbReference type="Proteomes" id="UP001642483"/>
    </source>
</evidence>
<dbReference type="Gene3D" id="3.30.70.330">
    <property type="match status" value="1"/>
</dbReference>
<dbReference type="PANTHER" id="PTHR11176">
    <property type="entry name" value="BOULE-RELATED"/>
    <property type="match status" value="1"/>
</dbReference>
<keyword evidence="1 2" id="KW-0694">RNA-binding</keyword>
<protein>
    <recommendedName>
        <fullName evidence="4">RRM domain-containing protein</fullName>
    </recommendedName>
</protein>
<dbReference type="InterPro" id="IPR000504">
    <property type="entry name" value="RRM_dom"/>
</dbReference>
<gene>
    <name evidence="5" type="ORF">CVLEPA_LOCUS3696</name>
</gene>